<accession>A0ABU6LJN9</accession>
<organism evidence="1 2">
    <name type="scientific">Photobacterium piscicola</name>
    <dbReference type="NCBI Taxonomy" id="1378299"/>
    <lineage>
        <taxon>Bacteria</taxon>
        <taxon>Pseudomonadati</taxon>
        <taxon>Pseudomonadota</taxon>
        <taxon>Gammaproteobacteria</taxon>
        <taxon>Vibrionales</taxon>
        <taxon>Vibrionaceae</taxon>
        <taxon>Photobacterium</taxon>
    </lineage>
</organism>
<proteinExistence type="predicted"/>
<reference evidence="1 2" key="1">
    <citation type="submission" date="2024-01" db="EMBL/GenBank/DDBJ databases">
        <title>Active colonisers of the gastrointestinal tract of Atlantic salmon farmed in a warm water region.</title>
        <authorList>
            <person name="Bowman J.P."/>
        </authorList>
    </citation>
    <scope>NUCLEOTIDE SEQUENCE [LARGE SCALE GENOMIC DNA]</scope>
    <source>
        <strain evidence="1 2">S4MW1</strain>
    </source>
</reference>
<gene>
    <name evidence="1" type="ORF">VXS00_14015</name>
</gene>
<evidence type="ECO:0000313" key="2">
    <source>
        <dbReference type="Proteomes" id="UP001339429"/>
    </source>
</evidence>
<name>A0ABU6LJN9_9GAMM</name>
<protein>
    <submittedName>
        <fullName evidence="1">Uncharacterized protein</fullName>
    </submittedName>
</protein>
<keyword evidence="2" id="KW-1185">Reference proteome</keyword>
<comment type="caution">
    <text evidence="1">The sequence shown here is derived from an EMBL/GenBank/DDBJ whole genome shotgun (WGS) entry which is preliminary data.</text>
</comment>
<sequence length="84" mass="9575">MKTAKPFFVNLPEDFRVEDYSGDEVKSVYPTGVHMTYNNRKVFVQYAGESASDTSFGIELPSDPKVLRKLTREINKIAKELENS</sequence>
<dbReference type="RefSeq" id="WP_327780000.1">
    <property type="nucleotide sequence ID" value="NZ_JAYXUD010000012.1"/>
</dbReference>
<evidence type="ECO:0000313" key="1">
    <source>
        <dbReference type="EMBL" id="MEC6899762.1"/>
    </source>
</evidence>
<dbReference type="EMBL" id="JAYXUD010000012">
    <property type="protein sequence ID" value="MEC6899762.1"/>
    <property type="molecule type" value="Genomic_DNA"/>
</dbReference>
<dbReference type="Proteomes" id="UP001339429">
    <property type="component" value="Unassembled WGS sequence"/>
</dbReference>